<reference evidence="2" key="1">
    <citation type="submission" date="2020-01" db="EMBL/GenBank/DDBJ databases">
        <title>Sphingomonas sp. strain CSW-10.</title>
        <authorList>
            <person name="Chen W.-M."/>
        </authorList>
    </citation>
    <scope>NUCLEOTIDE SEQUENCE [LARGE SCALE GENOMIC DNA]</scope>
    <source>
        <strain evidence="2">NST-5</strain>
    </source>
</reference>
<sequence>MSTDASVVKLNDILTNLKNIKGSKKFNPSKKALKEIGVELPISKNGKGLSVDFANTKYLYPAKGKQKNIVRIKLTGDDNLDIKLANKLAGFIKRPLKYTWHHLDDYDPVTNTCTMQLVETIIHIKCNPHIGAVKMIEEFFNFKYLTR</sequence>
<name>A0ABW9ZDA1_9FLAO</name>
<keyword evidence="2" id="KW-1185">Reference proteome</keyword>
<dbReference type="EMBL" id="JAABLM010000022">
    <property type="protein sequence ID" value="NBL66086.1"/>
    <property type="molecule type" value="Genomic_DNA"/>
</dbReference>
<evidence type="ECO:0000313" key="2">
    <source>
        <dbReference type="Proteomes" id="UP000798602"/>
    </source>
</evidence>
<dbReference type="InterPro" id="IPR032869">
    <property type="entry name" value="WHH_dom_containing"/>
</dbReference>
<dbReference type="RefSeq" id="WP_166537902.1">
    <property type="nucleotide sequence ID" value="NZ_JAABLM010000022.1"/>
</dbReference>
<proteinExistence type="predicted"/>
<protein>
    <submittedName>
        <fullName evidence="1">Uncharacterized protein</fullName>
    </submittedName>
</protein>
<dbReference type="Pfam" id="PF14414">
    <property type="entry name" value="WHH"/>
    <property type="match status" value="1"/>
</dbReference>
<comment type="caution">
    <text evidence="1">The sequence shown here is derived from an EMBL/GenBank/DDBJ whole genome shotgun (WGS) entry which is preliminary data.</text>
</comment>
<evidence type="ECO:0000313" key="1">
    <source>
        <dbReference type="EMBL" id="NBL66086.1"/>
    </source>
</evidence>
<dbReference type="Proteomes" id="UP000798602">
    <property type="component" value="Unassembled WGS sequence"/>
</dbReference>
<gene>
    <name evidence="1" type="ORF">GV828_12845</name>
</gene>
<accession>A0ABW9ZDA1</accession>
<organism evidence="1 2">
    <name type="scientific">Flavobacterium ichthyis</name>
    <dbReference type="NCBI Taxonomy" id="2698827"/>
    <lineage>
        <taxon>Bacteria</taxon>
        <taxon>Pseudomonadati</taxon>
        <taxon>Bacteroidota</taxon>
        <taxon>Flavobacteriia</taxon>
        <taxon>Flavobacteriales</taxon>
        <taxon>Flavobacteriaceae</taxon>
        <taxon>Flavobacterium</taxon>
    </lineage>
</organism>